<feature type="domain" description="Gfo/Idh/MocA-like oxidoreductase N-terminal" evidence="1">
    <location>
        <begin position="37"/>
        <end position="157"/>
    </location>
</feature>
<dbReference type="SUPFAM" id="SSF51735">
    <property type="entry name" value="NAD(P)-binding Rossmann-fold domains"/>
    <property type="match status" value="1"/>
</dbReference>
<dbReference type="InterPro" id="IPR055170">
    <property type="entry name" value="GFO_IDH_MocA-like_dom"/>
</dbReference>
<dbReference type="InterPro" id="IPR050463">
    <property type="entry name" value="Gfo/Idh/MocA_oxidrdct_glycsds"/>
</dbReference>
<dbReference type="InterPro" id="IPR036291">
    <property type="entry name" value="NAD(P)-bd_dom_sf"/>
</dbReference>
<dbReference type="SUPFAM" id="SSF55347">
    <property type="entry name" value="Glyceraldehyde-3-phosphate dehydrogenase-like, C-terminal domain"/>
    <property type="match status" value="1"/>
</dbReference>
<dbReference type="GO" id="GO:0000166">
    <property type="term" value="F:nucleotide binding"/>
    <property type="evidence" value="ECO:0007669"/>
    <property type="project" value="InterPro"/>
</dbReference>
<dbReference type="Gene3D" id="3.30.360.10">
    <property type="entry name" value="Dihydrodipicolinate Reductase, domain 2"/>
    <property type="match status" value="1"/>
</dbReference>
<dbReference type="OrthoDB" id="9771072at2"/>
<evidence type="ECO:0000313" key="4">
    <source>
        <dbReference type="Proteomes" id="UP000199153"/>
    </source>
</evidence>
<dbReference type="RefSeq" id="WP_093411117.1">
    <property type="nucleotide sequence ID" value="NZ_FOVL01000024.1"/>
</dbReference>
<evidence type="ECO:0000313" key="3">
    <source>
        <dbReference type="EMBL" id="SFN90120.1"/>
    </source>
</evidence>
<organism evidence="3 4">
    <name type="scientific">Salegentibacter flavus</name>
    <dbReference type="NCBI Taxonomy" id="287099"/>
    <lineage>
        <taxon>Bacteria</taxon>
        <taxon>Pseudomonadati</taxon>
        <taxon>Bacteroidota</taxon>
        <taxon>Flavobacteriia</taxon>
        <taxon>Flavobacteriales</taxon>
        <taxon>Flavobacteriaceae</taxon>
        <taxon>Salegentibacter</taxon>
    </lineage>
</organism>
<sequence>MKRREFVIKGSMASLAVASSTSMLGNFYSSKGSKDVVNIGIIGTGSRGGGLIPFIEEVENLNLVALCDNLPFRLEDGLKRANRKVTGYLEYRKMLENKDIDAVLVATPFYSHSKIEIDALQAGKHVYGEKTLAKGYKEIKDLLLQAKASPMVFQTGHQLRSSQLYVHVVDLIKDGKIGQVEAIECQYNRDSSWRRPVPSPELEKAINWRMYREFSGGLVAELSSHQIDFANWLLDSTPTQVMGTGGLDYWKDGREIYDNVHLIYSYPNGVEAKFTCLSTNAKDGYQIKVIGEKGTILLGFAEAWLFPEGQPEKKHGEVDGVSGATISWEQGKGIPIKINHNDPSKQALMDFRESIVNKKNPISDIVSGAKTAICVQMALDAMHNNEIVHWKSEFDDVLKHVHKRSLSGGLSR</sequence>
<dbReference type="Proteomes" id="UP000199153">
    <property type="component" value="Unassembled WGS sequence"/>
</dbReference>
<name>A0A1I5CT18_9FLAO</name>
<dbReference type="Pfam" id="PF22725">
    <property type="entry name" value="GFO_IDH_MocA_C3"/>
    <property type="match status" value="1"/>
</dbReference>
<dbReference type="InterPro" id="IPR000683">
    <property type="entry name" value="Gfo/Idh/MocA-like_OxRdtase_N"/>
</dbReference>
<reference evidence="3 4" key="1">
    <citation type="submission" date="2016-10" db="EMBL/GenBank/DDBJ databases">
        <authorList>
            <person name="de Groot N.N."/>
        </authorList>
    </citation>
    <scope>NUCLEOTIDE SEQUENCE [LARGE SCALE GENOMIC DNA]</scope>
    <source>
        <strain evidence="3 4">DSM 17794</strain>
    </source>
</reference>
<accession>A0A1I5CT18</accession>
<dbReference type="AlphaFoldDB" id="A0A1I5CT18"/>
<protein>
    <submittedName>
        <fullName evidence="3">Predicted dehydrogenase</fullName>
    </submittedName>
</protein>
<dbReference type="PANTHER" id="PTHR43818">
    <property type="entry name" value="BCDNA.GH03377"/>
    <property type="match status" value="1"/>
</dbReference>
<gene>
    <name evidence="3" type="ORF">SAMN05660413_02999</name>
</gene>
<dbReference type="EMBL" id="FOVL01000024">
    <property type="protein sequence ID" value="SFN90120.1"/>
    <property type="molecule type" value="Genomic_DNA"/>
</dbReference>
<dbReference type="STRING" id="287099.SAMN05660413_02999"/>
<dbReference type="Gene3D" id="3.40.50.720">
    <property type="entry name" value="NAD(P)-binding Rossmann-like Domain"/>
    <property type="match status" value="1"/>
</dbReference>
<keyword evidence="4" id="KW-1185">Reference proteome</keyword>
<dbReference type="PANTHER" id="PTHR43818:SF12">
    <property type="entry name" value="NADH-DEPENDENT DEHYDROGENASE-RELATED"/>
    <property type="match status" value="1"/>
</dbReference>
<dbReference type="Pfam" id="PF01408">
    <property type="entry name" value="GFO_IDH_MocA"/>
    <property type="match status" value="1"/>
</dbReference>
<feature type="domain" description="GFO/IDH/MocA-like oxidoreductase" evidence="2">
    <location>
        <begin position="166"/>
        <end position="296"/>
    </location>
</feature>
<evidence type="ECO:0000259" key="2">
    <source>
        <dbReference type="Pfam" id="PF22725"/>
    </source>
</evidence>
<evidence type="ECO:0000259" key="1">
    <source>
        <dbReference type="Pfam" id="PF01408"/>
    </source>
</evidence>
<proteinExistence type="predicted"/>